<dbReference type="RefSeq" id="WP_386675444.1">
    <property type="nucleotide sequence ID" value="NZ_JBHLTG010000010.1"/>
</dbReference>
<evidence type="ECO:0000313" key="3">
    <source>
        <dbReference type="Proteomes" id="UP001589896"/>
    </source>
</evidence>
<dbReference type="Gene3D" id="3.40.50.880">
    <property type="match status" value="1"/>
</dbReference>
<sequence>MTSALIISGGSDYSDPWHPFAETSKRIAGVLEAAGCTTLIADRVADADFHDAQLLVVNAWNEDRASAGDAALRAGIESHIGAGRPLLSVHCSVMLFGAPPESAWDGWEAITGAFWERDVSLHPPFGDAVVRIATDGHPIVAGVRDFTVQDERYSFLRMRPDVEPLAWHEHEGVEHPLLWARTVRDARVVVDLLGHDARSYDSPARRELLARAIAWLLDDLD</sequence>
<keyword evidence="3" id="KW-1185">Reference proteome</keyword>
<accession>A0ABV6RY60</accession>
<dbReference type="InterPro" id="IPR029010">
    <property type="entry name" value="ThuA-like"/>
</dbReference>
<organism evidence="2 3">
    <name type="scientific">Lysobacter korlensis</name>
    <dbReference type="NCBI Taxonomy" id="553636"/>
    <lineage>
        <taxon>Bacteria</taxon>
        <taxon>Pseudomonadati</taxon>
        <taxon>Pseudomonadota</taxon>
        <taxon>Gammaproteobacteria</taxon>
        <taxon>Lysobacterales</taxon>
        <taxon>Lysobacteraceae</taxon>
        <taxon>Lysobacter</taxon>
    </lineage>
</organism>
<name>A0ABV6RY60_9GAMM</name>
<reference evidence="2 3" key="1">
    <citation type="submission" date="2024-09" db="EMBL/GenBank/DDBJ databases">
        <authorList>
            <person name="Sun Q."/>
            <person name="Mori K."/>
        </authorList>
    </citation>
    <scope>NUCLEOTIDE SEQUENCE [LARGE SCALE GENOMIC DNA]</scope>
    <source>
        <strain evidence="2 3">KCTC 23076</strain>
    </source>
</reference>
<dbReference type="PANTHER" id="PTHR40469:SF2">
    <property type="entry name" value="GALACTOSE-BINDING DOMAIN-LIKE SUPERFAMILY PROTEIN"/>
    <property type="match status" value="1"/>
</dbReference>
<dbReference type="InterPro" id="IPR029062">
    <property type="entry name" value="Class_I_gatase-like"/>
</dbReference>
<dbReference type="Pfam" id="PF06283">
    <property type="entry name" value="ThuA"/>
    <property type="match status" value="1"/>
</dbReference>
<feature type="domain" description="ThuA-like" evidence="1">
    <location>
        <begin position="46"/>
        <end position="215"/>
    </location>
</feature>
<protein>
    <submittedName>
        <fullName evidence="2">ThuA domain-containing protein</fullName>
    </submittedName>
</protein>
<evidence type="ECO:0000313" key="2">
    <source>
        <dbReference type="EMBL" id="MFC0681917.1"/>
    </source>
</evidence>
<dbReference type="SUPFAM" id="SSF52317">
    <property type="entry name" value="Class I glutamine amidotransferase-like"/>
    <property type="match status" value="1"/>
</dbReference>
<gene>
    <name evidence="2" type="ORF">ACFFGH_29130</name>
</gene>
<dbReference type="EMBL" id="JBHLTG010000010">
    <property type="protein sequence ID" value="MFC0681917.1"/>
    <property type="molecule type" value="Genomic_DNA"/>
</dbReference>
<proteinExistence type="predicted"/>
<dbReference type="PANTHER" id="PTHR40469">
    <property type="entry name" value="SECRETED GLYCOSYL HYDROLASE"/>
    <property type="match status" value="1"/>
</dbReference>
<dbReference type="Proteomes" id="UP001589896">
    <property type="component" value="Unassembled WGS sequence"/>
</dbReference>
<comment type="caution">
    <text evidence="2">The sequence shown here is derived from an EMBL/GenBank/DDBJ whole genome shotgun (WGS) entry which is preliminary data.</text>
</comment>
<evidence type="ECO:0000259" key="1">
    <source>
        <dbReference type="Pfam" id="PF06283"/>
    </source>
</evidence>